<gene>
    <name evidence="2" type="ORF">CO057_01605</name>
</gene>
<keyword evidence="1" id="KW-1133">Transmembrane helix</keyword>
<keyword evidence="1" id="KW-0812">Transmembrane</keyword>
<dbReference type="EMBL" id="PFSI01000024">
    <property type="protein sequence ID" value="PJC24685.1"/>
    <property type="molecule type" value="Genomic_DNA"/>
</dbReference>
<dbReference type="InterPro" id="IPR025101">
    <property type="entry name" value="DUF4012"/>
</dbReference>
<name>A0A2M8EPL1_9BACT</name>
<protein>
    <recommendedName>
        <fullName evidence="4">DUF4012 domain-containing protein</fullName>
    </recommendedName>
</protein>
<dbReference type="AlphaFoldDB" id="A0A2M8EPL1"/>
<reference evidence="3" key="1">
    <citation type="submission" date="2017-09" db="EMBL/GenBank/DDBJ databases">
        <title>Depth-based differentiation of microbial function through sediment-hosted aquifers and enrichment of novel symbionts in the deep terrestrial subsurface.</title>
        <authorList>
            <person name="Probst A.J."/>
            <person name="Ladd B."/>
            <person name="Jarett J.K."/>
            <person name="Geller-Mcgrath D.E."/>
            <person name="Sieber C.M.K."/>
            <person name="Emerson J.B."/>
            <person name="Anantharaman K."/>
            <person name="Thomas B.C."/>
            <person name="Malmstrom R."/>
            <person name="Stieglmeier M."/>
            <person name="Klingl A."/>
            <person name="Woyke T."/>
            <person name="Ryan C.M."/>
            <person name="Banfield J.F."/>
        </authorList>
    </citation>
    <scope>NUCLEOTIDE SEQUENCE [LARGE SCALE GENOMIC DNA]</scope>
</reference>
<accession>A0A2M8EPL1</accession>
<dbReference type="Pfam" id="PF13196">
    <property type="entry name" value="DUF4012"/>
    <property type="match status" value="1"/>
</dbReference>
<proteinExistence type="predicted"/>
<evidence type="ECO:0000256" key="1">
    <source>
        <dbReference type="SAM" id="Phobius"/>
    </source>
</evidence>
<evidence type="ECO:0008006" key="4">
    <source>
        <dbReference type="Google" id="ProtNLM"/>
    </source>
</evidence>
<keyword evidence="1" id="KW-0472">Membrane</keyword>
<dbReference type="Proteomes" id="UP000230251">
    <property type="component" value="Unassembled WGS sequence"/>
</dbReference>
<sequence length="874" mass="96289">MAAEKKQQKALQTNTPKVTMLFDTALPASLKTAGIAQSTNAKVNLKTHGAQTVSPYIIRLSHEQQLASASPEIKLRELAKQLMLEADFDDFENDEQTEKLEINKSDLTAQLSEPDFNLASRPPRTNNIKIESEYLVPAQISEIKNDSFNLEQLFEDEDLALQDEVITINVEEPVIGSKQSASASSWISNIKLPSLHACRLHVLIPKQARHRAVASFLALSFALVLPIQAMQGIIDTKDRQTAITDSGKSALESLMSGISAIEADRYTVASTNFDRASQNFTNAQESLSNMHKAIAALVNIIPQTDRTYDSVNGLVTAGKELSTAASLIANAANEVSGMSSVDVVTKLEVLQTYIQTALPHVETAANSLTKVEASIIPADQKDMVEQLLETTPRLASSMEEFLTFSDALIMMLGGDSKMRYLVAFQNNTELRATGGFNGSFAEMDLLNGAIDNIYIPEGGTYDLQGQLSEFVAAPEPLQLINSRWEFHDANWFPDFPSSAQKMLWFYEKAGGPTTDGVIAFNATLMPKLLELTGPIEMPEYGRTIDSENFLFETQKIVEIEYEKYQNNTEREVEAPKQFIGDLAPIILAKLEEADVPTLLAAVDLIGTALTQKDILLYFGDNELQSKIEQLGWSGSIKQTSGDYLMVVNTNLGGGKTDTVILQDIDLDIDIQENGDVINTVTITKEHRGMVGLLFESDNNVDYIRLYVPEGSELIDASGFEIPPDYLFEPSEINLNQDEDLSLMMSGFNTDFATGTDIWEESGKTVFGNWIQTAPGETETVTFSYKLPFNFASAESGNTLFNAAKARLGFKNLESYSLLIQKQPGVETRTTNITVQTPDNMEVVWTSDEDVQSLDGAEISNTLDAIFQVLFESKE</sequence>
<organism evidence="2 3">
    <name type="scientific">Candidatus Uhrbacteria bacterium CG_4_9_14_0_2_um_filter_41_50</name>
    <dbReference type="NCBI Taxonomy" id="1975031"/>
    <lineage>
        <taxon>Bacteria</taxon>
        <taxon>Candidatus Uhriibacteriota</taxon>
    </lineage>
</organism>
<evidence type="ECO:0000313" key="3">
    <source>
        <dbReference type="Proteomes" id="UP000230251"/>
    </source>
</evidence>
<comment type="caution">
    <text evidence="2">The sequence shown here is derived from an EMBL/GenBank/DDBJ whole genome shotgun (WGS) entry which is preliminary data.</text>
</comment>
<feature type="transmembrane region" description="Helical" evidence="1">
    <location>
        <begin position="213"/>
        <end position="234"/>
    </location>
</feature>
<evidence type="ECO:0000313" key="2">
    <source>
        <dbReference type="EMBL" id="PJC24685.1"/>
    </source>
</evidence>